<dbReference type="EMBL" id="WIXP02000001">
    <property type="protein sequence ID" value="KAF6217363.1"/>
    <property type="molecule type" value="Genomic_DNA"/>
</dbReference>
<sequence length="607" mass="68603">MEFCCDYLVETRDFWNNFATISNYGDGESEGKPVVPGKGEICFSYTRERRQFGGPYIFGDRAAILDVDIQPNAETAAHVTVQDMADKSSQISTRMSSHEVNTTRANYVTSSMNHTEGGWPKDINFHDPEQVIRFRKKVEKDEMYTHAILQLLLPMEHCVHQNNAINIYELYFSEYEDSEMGGQSNFKTVNVFRDMCSSKRPVANISWSPDSGSRLAVTHANLNFQRETNDNFNHSYIWHIENPNKPEVIIDAGVPVVCLEYNPRDLNSLAGGLANGQVAVWDVRRGGTPLETCDHYHSFREPVMSVLWINSKSGMEFFSAATDGQVKWWDVRKLKMPLETLILDISKNGDQQLSRALGASVLEYESTIPTRFMVGTEKGIVICGNRKGKTPAEKLGVQYQAHHGPIWSVQRNPAFLKNFLTVGDWTARVWSEDCKESSIIWTSYQKTKLTRGAWSPTKPSVFYTTRVDGTLDVWDILLRQKEACLSIKVCDDAIHGLRCHDNGEVVAVGNDVGTTYIIEIAEKLVRASKNDKAYLTAMFERESRREKIIEAKLREQRLKMRAKQEAVGQKSPLPCVPSSLTDEAIEVLTNEFLTKVQQGDAPVTEPS</sequence>
<evidence type="ECO:0000256" key="8">
    <source>
        <dbReference type="ARBA" id="ARBA00023069"/>
    </source>
</evidence>
<keyword evidence="13" id="KW-1185">Reference proteome</keyword>
<dbReference type="Proteomes" id="UP000466442">
    <property type="component" value="Linkage Group LG1"/>
</dbReference>
<comment type="caution">
    <text evidence="12">The sequence shown here is derived from an EMBL/GenBank/DDBJ whole genome shotgun (WGS) entry which is preliminary data.</text>
</comment>
<protein>
    <recommendedName>
        <fullName evidence="14">Dynein intermediate chain 3, ciliary</fullName>
    </recommendedName>
</protein>
<evidence type="ECO:0000313" key="13">
    <source>
        <dbReference type="Proteomes" id="UP000466442"/>
    </source>
</evidence>
<proteinExistence type="inferred from homology"/>
<dbReference type="GO" id="GO:0045503">
    <property type="term" value="F:dynein light chain binding"/>
    <property type="evidence" value="ECO:0007669"/>
    <property type="project" value="TreeGrafter"/>
</dbReference>
<evidence type="ECO:0000256" key="5">
    <source>
        <dbReference type="ARBA" id="ARBA00022701"/>
    </source>
</evidence>
<dbReference type="InterPro" id="IPR001680">
    <property type="entry name" value="WD40_rpt"/>
</dbReference>
<dbReference type="PANTHER" id="PTHR12442">
    <property type="entry name" value="DYNEIN INTERMEDIATE CHAIN"/>
    <property type="match status" value="1"/>
</dbReference>
<evidence type="ECO:0000256" key="10">
    <source>
        <dbReference type="ARBA" id="ARBA00023212"/>
    </source>
</evidence>
<dbReference type="GO" id="GO:0036158">
    <property type="term" value="P:outer dynein arm assembly"/>
    <property type="evidence" value="ECO:0007669"/>
    <property type="project" value="TreeGrafter"/>
</dbReference>
<keyword evidence="3" id="KW-0963">Cytoplasm</keyword>
<comment type="similarity">
    <text evidence="2">Belongs to the dynein intermediate chain family.</text>
</comment>
<evidence type="ECO:0000256" key="9">
    <source>
        <dbReference type="ARBA" id="ARBA00023175"/>
    </source>
</evidence>
<dbReference type="SUPFAM" id="SSF50978">
    <property type="entry name" value="WD40 repeat-like"/>
    <property type="match status" value="1"/>
</dbReference>
<keyword evidence="9" id="KW-0505">Motor protein</keyword>
<evidence type="ECO:0000256" key="1">
    <source>
        <dbReference type="ARBA" id="ARBA00004430"/>
    </source>
</evidence>
<dbReference type="Gene3D" id="2.130.10.10">
    <property type="entry name" value="YVTN repeat-like/Quinoprotein amine dehydrogenase"/>
    <property type="match status" value="2"/>
</dbReference>
<name>A0A8S9Y870_APOLU</name>
<reference evidence="12" key="1">
    <citation type="journal article" date="2021" name="Mol. Ecol. Resour.">
        <title>Apolygus lucorum genome provides insights into omnivorousness and mesophyll feeding.</title>
        <authorList>
            <person name="Liu Y."/>
            <person name="Liu H."/>
            <person name="Wang H."/>
            <person name="Huang T."/>
            <person name="Liu B."/>
            <person name="Yang B."/>
            <person name="Yin L."/>
            <person name="Li B."/>
            <person name="Zhang Y."/>
            <person name="Zhang S."/>
            <person name="Jiang F."/>
            <person name="Zhang X."/>
            <person name="Ren Y."/>
            <person name="Wang B."/>
            <person name="Wang S."/>
            <person name="Lu Y."/>
            <person name="Wu K."/>
            <person name="Fan W."/>
            <person name="Wang G."/>
        </authorList>
    </citation>
    <scope>NUCLEOTIDE SEQUENCE</scope>
    <source>
        <strain evidence="12">12Hb</strain>
    </source>
</reference>
<comment type="subcellular location">
    <subcellularLocation>
        <location evidence="1">Cytoplasm</location>
        <location evidence="1">Cytoskeleton</location>
        <location evidence="1">Cilium axoneme</location>
    </subcellularLocation>
</comment>
<keyword evidence="8" id="KW-0969">Cilium</keyword>
<keyword evidence="5" id="KW-0493">Microtubule</keyword>
<keyword evidence="6" id="KW-0677">Repeat</keyword>
<dbReference type="GO" id="GO:0036157">
    <property type="term" value="C:outer dynein arm"/>
    <property type="evidence" value="ECO:0007669"/>
    <property type="project" value="TreeGrafter"/>
</dbReference>
<gene>
    <name evidence="12" type="ORF">GE061_001717</name>
</gene>
<dbReference type="AlphaFoldDB" id="A0A8S9Y870"/>
<dbReference type="PANTHER" id="PTHR12442:SF7">
    <property type="entry name" value="DYNEIN AXONEMAL INTERMEDIATE CHAIN 2"/>
    <property type="match status" value="1"/>
</dbReference>
<evidence type="ECO:0000256" key="2">
    <source>
        <dbReference type="ARBA" id="ARBA00011059"/>
    </source>
</evidence>
<dbReference type="InterPro" id="IPR050687">
    <property type="entry name" value="Dynein_IC"/>
</dbReference>
<evidence type="ECO:0000256" key="6">
    <source>
        <dbReference type="ARBA" id="ARBA00022737"/>
    </source>
</evidence>
<evidence type="ECO:0000313" key="12">
    <source>
        <dbReference type="EMBL" id="KAF6217363.1"/>
    </source>
</evidence>
<keyword evidence="7" id="KW-0243">Dynein</keyword>
<dbReference type="GO" id="GO:0005874">
    <property type="term" value="C:microtubule"/>
    <property type="evidence" value="ECO:0007669"/>
    <property type="project" value="UniProtKB-KW"/>
</dbReference>
<dbReference type="GO" id="GO:0003341">
    <property type="term" value="P:cilium movement"/>
    <property type="evidence" value="ECO:0007669"/>
    <property type="project" value="TreeGrafter"/>
</dbReference>
<evidence type="ECO:0000256" key="3">
    <source>
        <dbReference type="ARBA" id="ARBA00022490"/>
    </source>
</evidence>
<organism evidence="12 13">
    <name type="scientific">Apolygus lucorum</name>
    <name type="common">Small green plant bug</name>
    <name type="synonym">Lygocoris lucorum</name>
    <dbReference type="NCBI Taxonomy" id="248454"/>
    <lineage>
        <taxon>Eukaryota</taxon>
        <taxon>Metazoa</taxon>
        <taxon>Ecdysozoa</taxon>
        <taxon>Arthropoda</taxon>
        <taxon>Hexapoda</taxon>
        <taxon>Insecta</taxon>
        <taxon>Pterygota</taxon>
        <taxon>Neoptera</taxon>
        <taxon>Paraneoptera</taxon>
        <taxon>Hemiptera</taxon>
        <taxon>Heteroptera</taxon>
        <taxon>Panheteroptera</taxon>
        <taxon>Cimicomorpha</taxon>
        <taxon>Miridae</taxon>
        <taxon>Mirini</taxon>
        <taxon>Apolygus</taxon>
    </lineage>
</organism>
<dbReference type="OrthoDB" id="366230at2759"/>
<evidence type="ECO:0000256" key="11">
    <source>
        <dbReference type="ARBA" id="ARBA00023273"/>
    </source>
</evidence>
<dbReference type="InterPro" id="IPR015943">
    <property type="entry name" value="WD40/YVTN_repeat-like_dom_sf"/>
</dbReference>
<dbReference type="SMART" id="SM00320">
    <property type="entry name" value="WD40"/>
    <property type="match status" value="5"/>
</dbReference>
<evidence type="ECO:0000256" key="4">
    <source>
        <dbReference type="ARBA" id="ARBA00022574"/>
    </source>
</evidence>
<keyword evidence="10" id="KW-0206">Cytoskeleton</keyword>
<accession>A0A8S9Y870</accession>
<evidence type="ECO:0008006" key="14">
    <source>
        <dbReference type="Google" id="ProtNLM"/>
    </source>
</evidence>
<evidence type="ECO:0000256" key="7">
    <source>
        <dbReference type="ARBA" id="ARBA00023017"/>
    </source>
</evidence>
<keyword evidence="4" id="KW-0853">WD repeat</keyword>
<dbReference type="InterPro" id="IPR036322">
    <property type="entry name" value="WD40_repeat_dom_sf"/>
</dbReference>
<dbReference type="GO" id="GO:0045504">
    <property type="term" value="F:dynein heavy chain binding"/>
    <property type="evidence" value="ECO:0007669"/>
    <property type="project" value="TreeGrafter"/>
</dbReference>
<keyword evidence="11" id="KW-0966">Cell projection</keyword>